<comment type="caution">
    <text evidence="2">The sequence shown here is derived from an EMBL/GenBank/DDBJ whole genome shotgun (WGS) entry which is preliminary data.</text>
</comment>
<keyword evidence="3" id="KW-1185">Reference proteome</keyword>
<dbReference type="SUPFAM" id="SSF53067">
    <property type="entry name" value="Actin-like ATPase domain"/>
    <property type="match status" value="1"/>
</dbReference>
<dbReference type="InterPro" id="IPR036388">
    <property type="entry name" value="WH-like_DNA-bd_sf"/>
</dbReference>
<proteinExistence type="inferred from homology"/>
<dbReference type="Gene3D" id="1.10.10.10">
    <property type="entry name" value="Winged helix-like DNA-binding domain superfamily/Winged helix DNA-binding domain"/>
    <property type="match status" value="1"/>
</dbReference>
<dbReference type="PANTHER" id="PTHR18964">
    <property type="entry name" value="ROK (REPRESSOR, ORF, KINASE) FAMILY"/>
    <property type="match status" value="1"/>
</dbReference>
<dbReference type="Gene3D" id="3.30.420.40">
    <property type="match status" value="2"/>
</dbReference>
<dbReference type="OrthoDB" id="3189808at2"/>
<accession>A0A4Q2L1A0</accession>
<reference evidence="2 3" key="1">
    <citation type="submission" date="2019-01" db="EMBL/GenBank/DDBJ databases">
        <title>Agromyces.</title>
        <authorList>
            <person name="Li J."/>
        </authorList>
    </citation>
    <scope>NUCLEOTIDE SEQUENCE [LARGE SCALE GENOMIC DNA]</scope>
    <source>
        <strain evidence="2 3">DSM 15934</strain>
    </source>
</reference>
<name>A0A4Q2L1A0_9MICO</name>
<organism evidence="2 3">
    <name type="scientific">Agromyces albus</name>
    <dbReference type="NCBI Taxonomy" id="205332"/>
    <lineage>
        <taxon>Bacteria</taxon>
        <taxon>Bacillati</taxon>
        <taxon>Actinomycetota</taxon>
        <taxon>Actinomycetes</taxon>
        <taxon>Micrococcales</taxon>
        <taxon>Microbacteriaceae</taxon>
        <taxon>Agromyces</taxon>
    </lineage>
</organism>
<dbReference type="PANTHER" id="PTHR18964:SF173">
    <property type="entry name" value="GLUCOKINASE"/>
    <property type="match status" value="1"/>
</dbReference>
<sequence length="497" mass="51622">MTAPRRRDAIEMRAMASRAEFGRGAPEIHTLASEPSSWEHHLARANRCNIGRANCLNNGVPMLPHLHLEVPPLSARVSAAMIASTLARLIASGTAATKADLVRTTGLARTTVDTGLRALFELGAIRMQGFRAAVGRGRPAEVIEIEPSFGATIVLDFGGHSVRLSIADLGQNVLAHDELPVLLAAGPESVLSSVLARAHELVNAAGLAERHRVTVVGVPGPVNAREGSVVRPPIMPGWDGFPIVERVRESLGGRVLLVNDVNLRALGEARAIDSAGSLIYLKVGTGIGAGIVDADGRLVDGADGAAGDVGHVRSPGSTTRCGCGADGCLEATASVTALATRAASLVGDGADAADRFLTLLHERDPQCVELVVDGAAAIGEVVSMLVHVVNPSRIVIGGSLDAASDDLLAGIRRVVYGRALPLATRNLTIAHATLGGEAGMAGGIVLGVESAFDADRLEELLERRARALRAAALHRGREFSGIRELPAPQRLGLVASR</sequence>
<evidence type="ECO:0000313" key="3">
    <source>
        <dbReference type="Proteomes" id="UP000293865"/>
    </source>
</evidence>
<dbReference type="InterPro" id="IPR043129">
    <property type="entry name" value="ATPase_NBD"/>
</dbReference>
<protein>
    <submittedName>
        <fullName evidence="2">ROK family protein</fullName>
    </submittedName>
</protein>
<gene>
    <name evidence="2" type="ORF">ESP51_06725</name>
</gene>
<evidence type="ECO:0000256" key="1">
    <source>
        <dbReference type="ARBA" id="ARBA00006479"/>
    </source>
</evidence>
<comment type="similarity">
    <text evidence="1">Belongs to the ROK (NagC/XylR) family.</text>
</comment>
<dbReference type="EMBL" id="SDPN01000009">
    <property type="protein sequence ID" value="RXZ71824.1"/>
    <property type="molecule type" value="Genomic_DNA"/>
</dbReference>
<dbReference type="InterPro" id="IPR000600">
    <property type="entry name" value="ROK"/>
</dbReference>
<dbReference type="AlphaFoldDB" id="A0A4Q2L1A0"/>
<dbReference type="Pfam" id="PF00480">
    <property type="entry name" value="ROK"/>
    <property type="match status" value="1"/>
</dbReference>
<dbReference type="Proteomes" id="UP000293865">
    <property type="component" value="Unassembled WGS sequence"/>
</dbReference>
<evidence type="ECO:0000313" key="2">
    <source>
        <dbReference type="EMBL" id="RXZ71824.1"/>
    </source>
</evidence>